<feature type="domain" description="Helicase C-terminal" evidence="2">
    <location>
        <begin position="555"/>
        <end position="714"/>
    </location>
</feature>
<dbReference type="GO" id="GO:0016787">
    <property type="term" value="F:hydrolase activity"/>
    <property type="evidence" value="ECO:0007669"/>
    <property type="project" value="InterPro"/>
</dbReference>
<dbReference type="Pfam" id="PF13091">
    <property type="entry name" value="PLDc_2"/>
    <property type="match status" value="1"/>
</dbReference>
<dbReference type="GO" id="GO:0003677">
    <property type="term" value="F:DNA binding"/>
    <property type="evidence" value="ECO:0007669"/>
    <property type="project" value="InterPro"/>
</dbReference>
<dbReference type="CDD" id="cd09204">
    <property type="entry name" value="PLDc_N_DEXD_b2"/>
    <property type="match status" value="1"/>
</dbReference>
<dbReference type="Gene3D" id="3.40.50.300">
    <property type="entry name" value="P-loop containing nucleotide triphosphate hydrolases"/>
    <property type="match status" value="2"/>
</dbReference>
<dbReference type="Pfam" id="PF04851">
    <property type="entry name" value="ResIII"/>
    <property type="match status" value="1"/>
</dbReference>
<keyword evidence="3" id="KW-0378">Hydrolase</keyword>
<dbReference type="GO" id="GO:0004519">
    <property type="term" value="F:endonuclease activity"/>
    <property type="evidence" value="ECO:0007669"/>
    <property type="project" value="UniProtKB-KW"/>
</dbReference>
<dbReference type="InterPro" id="IPR014001">
    <property type="entry name" value="Helicase_ATP-bd"/>
</dbReference>
<dbReference type="CDD" id="cd18799">
    <property type="entry name" value="SF2_C_EcoAI-like"/>
    <property type="match status" value="1"/>
</dbReference>
<dbReference type="InterPro" id="IPR058403">
    <property type="entry name" value="DUF8090"/>
</dbReference>
<dbReference type="InterPro" id="IPR006935">
    <property type="entry name" value="Helicase/UvrB_N"/>
</dbReference>
<dbReference type="SUPFAM" id="SSF52540">
    <property type="entry name" value="P-loop containing nucleoside triphosphate hydrolases"/>
    <property type="match status" value="1"/>
</dbReference>
<feature type="domain" description="Helicase ATP-binding" evidence="1">
    <location>
        <begin position="361"/>
        <end position="510"/>
    </location>
</feature>
<accession>A0A3N0BF91</accession>
<dbReference type="PROSITE" id="PS51192">
    <property type="entry name" value="HELICASE_ATP_BIND_1"/>
    <property type="match status" value="1"/>
</dbReference>
<dbReference type="EMBL" id="QICD01000006">
    <property type="protein sequence ID" value="RNL46066.1"/>
    <property type="molecule type" value="Genomic_DNA"/>
</dbReference>
<dbReference type="GO" id="GO:0005524">
    <property type="term" value="F:ATP binding"/>
    <property type="evidence" value="ECO:0007669"/>
    <property type="project" value="InterPro"/>
</dbReference>
<dbReference type="CDD" id="cd18032">
    <property type="entry name" value="DEXHc_RE_I_III_res"/>
    <property type="match status" value="1"/>
</dbReference>
<keyword evidence="4" id="KW-1185">Reference proteome</keyword>
<dbReference type="PANTHER" id="PTHR47396">
    <property type="entry name" value="TYPE I RESTRICTION ENZYME ECOKI R PROTEIN"/>
    <property type="match status" value="1"/>
</dbReference>
<evidence type="ECO:0000313" key="3">
    <source>
        <dbReference type="EMBL" id="RNL46066.1"/>
    </source>
</evidence>
<comment type="caution">
    <text evidence="3">The sequence shown here is derived from an EMBL/GenBank/DDBJ whole genome shotgun (WGS) entry which is preliminary data.</text>
</comment>
<keyword evidence="3" id="KW-0255">Endonuclease</keyword>
<evidence type="ECO:0000259" key="1">
    <source>
        <dbReference type="PROSITE" id="PS51192"/>
    </source>
</evidence>
<dbReference type="SMART" id="SM00490">
    <property type="entry name" value="HELICc"/>
    <property type="match status" value="1"/>
</dbReference>
<dbReference type="Pfam" id="PF11907">
    <property type="entry name" value="DUF3427"/>
    <property type="match status" value="1"/>
</dbReference>
<dbReference type="PROSITE" id="PS51194">
    <property type="entry name" value="HELICASE_CTER"/>
    <property type="match status" value="1"/>
</dbReference>
<reference evidence="4" key="1">
    <citation type="submission" date="2018-05" db="EMBL/GenBank/DDBJ databases">
        <title>Genome Sequencing of selected type strains of the family Eggerthellaceae.</title>
        <authorList>
            <person name="Danylec N."/>
            <person name="Stoll D.A."/>
            <person name="Doetsch A."/>
            <person name="Huch M."/>
        </authorList>
    </citation>
    <scope>NUCLEOTIDE SEQUENCE [LARGE SCALE GENOMIC DNA]</scope>
    <source>
        <strain evidence="4">DSM 16106</strain>
    </source>
</reference>
<dbReference type="Gene3D" id="3.30.870.10">
    <property type="entry name" value="Endonuclease Chain A"/>
    <property type="match status" value="1"/>
</dbReference>
<name>A0A3N0BF91_9ACTN</name>
<organism evidence="3 4">
    <name type="scientific">Paraeggerthella hongkongensis</name>
    <dbReference type="NCBI Taxonomy" id="230658"/>
    <lineage>
        <taxon>Bacteria</taxon>
        <taxon>Bacillati</taxon>
        <taxon>Actinomycetota</taxon>
        <taxon>Coriobacteriia</taxon>
        <taxon>Eggerthellales</taxon>
        <taxon>Eggerthellaceae</taxon>
        <taxon>Paraeggerthella</taxon>
    </lineage>
</organism>
<dbReference type="Proteomes" id="UP000278632">
    <property type="component" value="Unassembled WGS sequence"/>
</dbReference>
<dbReference type="InterPro" id="IPR050742">
    <property type="entry name" value="Helicase_Restrict-Modif_Enz"/>
</dbReference>
<dbReference type="InterPro" id="IPR021835">
    <property type="entry name" value="DUF3427"/>
</dbReference>
<proteinExistence type="predicted"/>
<protein>
    <submittedName>
        <fullName evidence="3">NgoFVII family restriction endonuclease</fullName>
    </submittedName>
</protein>
<dbReference type="InterPro" id="IPR027417">
    <property type="entry name" value="P-loop_NTPase"/>
</dbReference>
<keyword evidence="3" id="KW-0540">Nuclease</keyword>
<dbReference type="InterPro" id="IPR001650">
    <property type="entry name" value="Helicase_C-like"/>
</dbReference>
<dbReference type="InterPro" id="IPR025202">
    <property type="entry name" value="PLD-like_dom"/>
</dbReference>
<dbReference type="SMART" id="SM00487">
    <property type="entry name" value="DEXDc"/>
    <property type="match status" value="1"/>
</dbReference>
<dbReference type="PANTHER" id="PTHR47396:SF1">
    <property type="entry name" value="ATP-DEPENDENT HELICASE IRC3-RELATED"/>
    <property type="match status" value="1"/>
</dbReference>
<dbReference type="AlphaFoldDB" id="A0A3N0BF91"/>
<dbReference type="Pfam" id="PF26350">
    <property type="entry name" value="DUF8090"/>
    <property type="match status" value="1"/>
</dbReference>
<evidence type="ECO:0000259" key="2">
    <source>
        <dbReference type="PROSITE" id="PS51194"/>
    </source>
</evidence>
<sequence length="1088" mass="123754">MRPSLPQTRMQAQAQTRTLARRASICRLARSPWQGLYPRMSVGVEENRGRTRSTTALPRRCTFQTWEGAGFVQTTIRAIDLLLRLTARMTSSILEPPMSFRSENARKEIGMSEAFEYGVVEFIDCLKTGFVDASVESDARYTPKILVNDVKKATNVLSALKNEMRTCERFDLSVAFITSSGVQALVQILNTLREENVPGRILTTTYLNFSEPDALRKLGEYPNIETRIYQGNMHAKGYFFKQGEINTVIIGSANITQSALTSNKEWNVLFHSFDDGDVLQAARSEFDALWNAPETIPSHESWIAEYEDYRHATQQERTAQKDSFSFGTAGTSATKNAFGETRTGSPSPNAMQKSALEKLKKLHENMKPRALLISATGTGKTYLSAFDVKESNPQRILFVAHRERILEASEKSYRNVLGARYTYGIFAGRSKQANKTCLFAMVGTLANNLDKFDRDAFDYIVIDEAHRSGAESYRRIIDYFKPDFLLGMTATPTRTDGYDLFQLYNHTIAHQITLYDALKHNMLTPFHYFGIADLDIDGRKADDLTLFTKLASEDRVSHIIDKIETYSVSQRNRRGLIFCSRNDEAKALSEAFNKRGYRTAALSGANSDADRDRAIELLEQGDLEYIFSVDIFNEGIDIPSLNQIIMLRATQSAIVFVQQLGRGLRKDRDKEYTLVLDFIGNYQTNYLIPIALSEDKTYDKDNLRAFVKEGSTVLPGCSTLNFDRISEARVLRSIDAENFSNAKLLKDEYKNLRHMLGRVPSLKDFDESGSVDPLLILEKYGSYHAFLLKYENSYSVSLSKTQSRMLSYVSQKLASGKRPIDLVLLRQIILHESASERELLTEFAPQSVASALSMLTNQFTLSAQKKSFECCLFAERQGGNIVATHQFLEALKNNEFKRQLLKVVAFGLDRNQRDYRDTYRDTNLVLFKKYTLEDVCMLLNWERNEVPLNVGGYKFDKGTNTFPVFINYNKDPHISETIKYEDRFVSDRELIAISKQPRTLESPEIKRLASYSKNNMKAYLFVRKDKTDGNESKKFYFLGEIIPTGLFRQITMPGTPKPAVEITYRLDVPVRADLYDYLTNDLTGQTDL</sequence>
<gene>
    <name evidence="3" type="ORF">DMP08_05030</name>
</gene>
<dbReference type="Pfam" id="PF00271">
    <property type="entry name" value="Helicase_C"/>
    <property type="match status" value="1"/>
</dbReference>
<dbReference type="SUPFAM" id="SSF56024">
    <property type="entry name" value="Phospholipase D/nuclease"/>
    <property type="match status" value="1"/>
</dbReference>
<evidence type="ECO:0000313" key="4">
    <source>
        <dbReference type="Proteomes" id="UP000278632"/>
    </source>
</evidence>
<dbReference type="GO" id="GO:0005829">
    <property type="term" value="C:cytosol"/>
    <property type="evidence" value="ECO:0007669"/>
    <property type="project" value="TreeGrafter"/>
</dbReference>